<evidence type="ECO:0000313" key="2">
    <source>
        <dbReference type="WBParaSite" id="nRc.2.0.1.t47594-RA"/>
    </source>
</evidence>
<dbReference type="AlphaFoldDB" id="A0A915L971"/>
<sequence length="49" mass="5943">MSRPPNRQQMKQFSVTDTTMTYRKPQLLQDNRYFLIDDYNVECIIKVSE</sequence>
<dbReference type="Proteomes" id="UP000887565">
    <property type="component" value="Unplaced"/>
</dbReference>
<evidence type="ECO:0000313" key="1">
    <source>
        <dbReference type="Proteomes" id="UP000887565"/>
    </source>
</evidence>
<organism evidence="1 2">
    <name type="scientific">Romanomermis culicivorax</name>
    <name type="common">Nematode worm</name>
    <dbReference type="NCBI Taxonomy" id="13658"/>
    <lineage>
        <taxon>Eukaryota</taxon>
        <taxon>Metazoa</taxon>
        <taxon>Ecdysozoa</taxon>
        <taxon>Nematoda</taxon>
        <taxon>Enoplea</taxon>
        <taxon>Dorylaimia</taxon>
        <taxon>Mermithida</taxon>
        <taxon>Mermithoidea</taxon>
        <taxon>Mermithidae</taxon>
        <taxon>Romanomermis</taxon>
    </lineage>
</organism>
<dbReference type="WBParaSite" id="nRc.2.0.1.t47594-RA">
    <property type="protein sequence ID" value="nRc.2.0.1.t47594-RA"/>
    <property type="gene ID" value="nRc.2.0.1.g47594"/>
</dbReference>
<protein>
    <submittedName>
        <fullName evidence="2">Uncharacterized protein</fullName>
    </submittedName>
</protein>
<name>A0A915L971_ROMCU</name>
<keyword evidence="1" id="KW-1185">Reference proteome</keyword>
<proteinExistence type="predicted"/>
<reference evidence="2" key="1">
    <citation type="submission" date="2022-11" db="UniProtKB">
        <authorList>
            <consortium name="WormBaseParasite"/>
        </authorList>
    </citation>
    <scope>IDENTIFICATION</scope>
</reference>
<accession>A0A915L971</accession>